<dbReference type="Gene3D" id="3.30.470.20">
    <property type="entry name" value="ATP-grasp fold, B domain"/>
    <property type="match status" value="1"/>
</dbReference>
<dbReference type="RefSeq" id="WP_272735619.1">
    <property type="nucleotide sequence ID" value="NZ_CP116942.1"/>
</dbReference>
<sequence>MTARPAQAARTALVLAALTAALPVELAATAVGLARARRRRGPAVAPTGRTVLISGGKMSKALQLARAFHAAGHRVVLVESARYRLTGHRFSRAVDRFHVVPDAGADDFAAALRDIVRREGVDVFVPVSSPASSVPEARARRELDGLCEVLHVDPDVVERLDDKHAFAATAAALGLPVPETHRVTDPEQVLGLPLRPGVRYVLKSIPYDPVNRLDLTPLPRPTEAETAAFVRSKPISEEQPWIVQELLEGEEWCTHGTVRSGELTVHCCCPSSPFQVNYAHVDKPAVEAWVRTFVSALDLTGQVSFDFIEGADGVVRAIECNPRTHSAVTTFHDHPDLAAAYLRAGATLTPRPGSRPTYWLAHELWRLLSRQRRLPEGLRVLARGTDAVWDGSDPLPFLALHHLHIPSLLLRDLWQGRDWVRIDFNIGKLVAPAGD</sequence>
<proteinExistence type="predicted"/>
<dbReference type="Gene3D" id="3.40.50.20">
    <property type="match status" value="1"/>
</dbReference>
<dbReference type="AlphaFoldDB" id="A0AAE9Y4E7"/>
<name>A0AAE9Y4E7_9ACTN</name>
<reference evidence="1" key="1">
    <citation type="submission" date="2023-01" db="EMBL/GenBank/DDBJ databases">
        <title>The diversity of Class Acidimicrobiia in South China Sea sediment environments and the proposal of Iamia marina sp. nov., a novel species of the genus Iamia.</title>
        <authorList>
            <person name="He Y."/>
            <person name="Tian X."/>
        </authorList>
    </citation>
    <scope>NUCLEOTIDE SEQUENCE</scope>
    <source>
        <strain evidence="1">DSM 19957</strain>
    </source>
</reference>
<dbReference type="KEGG" id="ima:PO878_16460"/>
<organism evidence="1 2">
    <name type="scientific">Iamia majanohamensis</name>
    <dbReference type="NCBI Taxonomy" id="467976"/>
    <lineage>
        <taxon>Bacteria</taxon>
        <taxon>Bacillati</taxon>
        <taxon>Actinomycetota</taxon>
        <taxon>Acidimicrobiia</taxon>
        <taxon>Acidimicrobiales</taxon>
        <taxon>Iamiaceae</taxon>
        <taxon>Iamia</taxon>
    </lineage>
</organism>
<gene>
    <name evidence="1" type="ORF">PO878_16460</name>
</gene>
<evidence type="ECO:0008006" key="3">
    <source>
        <dbReference type="Google" id="ProtNLM"/>
    </source>
</evidence>
<keyword evidence="2" id="KW-1185">Reference proteome</keyword>
<evidence type="ECO:0000313" key="1">
    <source>
        <dbReference type="EMBL" id="WCO66094.1"/>
    </source>
</evidence>
<dbReference type="NCBIfam" id="NF005315">
    <property type="entry name" value="PRK06849.1"/>
    <property type="match status" value="1"/>
</dbReference>
<evidence type="ECO:0000313" key="2">
    <source>
        <dbReference type="Proteomes" id="UP001216390"/>
    </source>
</evidence>
<dbReference type="SUPFAM" id="SSF56059">
    <property type="entry name" value="Glutathione synthetase ATP-binding domain-like"/>
    <property type="match status" value="1"/>
</dbReference>
<protein>
    <recommendedName>
        <fullName evidence="3">ATP-grasp enzyme</fullName>
    </recommendedName>
</protein>
<dbReference type="EMBL" id="CP116942">
    <property type="protein sequence ID" value="WCO66094.1"/>
    <property type="molecule type" value="Genomic_DNA"/>
</dbReference>
<dbReference type="Proteomes" id="UP001216390">
    <property type="component" value="Chromosome"/>
</dbReference>
<accession>A0AAE9Y4E7</accession>